<dbReference type="AlphaFoldDB" id="A0A8J2P755"/>
<proteinExistence type="predicted"/>
<dbReference type="SMART" id="SM00298">
    <property type="entry name" value="CHROMO"/>
    <property type="match status" value="1"/>
</dbReference>
<organism evidence="5 6">
    <name type="scientific">Allacma fusca</name>
    <dbReference type="NCBI Taxonomy" id="39272"/>
    <lineage>
        <taxon>Eukaryota</taxon>
        <taxon>Metazoa</taxon>
        <taxon>Ecdysozoa</taxon>
        <taxon>Arthropoda</taxon>
        <taxon>Hexapoda</taxon>
        <taxon>Collembola</taxon>
        <taxon>Symphypleona</taxon>
        <taxon>Sminthuridae</taxon>
        <taxon>Allacma</taxon>
    </lineage>
</organism>
<dbReference type="PROSITE" id="PS00028">
    <property type="entry name" value="ZINC_FINGER_C2H2_1"/>
    <property type="match status" value="1"/>
</dbReference>
<dbReference type="InterPro" id="IPR023780">
    <property type="entry name" value="Chromo_domain"/>
</dbReference>
<name>A0A8J2P755_9HEXA</name>
<evidence type="ECO:0000313" key="6">
    <source>
        <dbReference type="Proteomes" id="UP000708208"/>
    </source>
</evidence>
<feature type="non-terminal residue" evidence="5">
    <location>
        <position position="327"/>
    </location>
</feature>
<evidence type="ECO:0000259" key="4">
    <source>
        <dbReference type="PROSITE" id="PS50157"/>
    </source>
</evidence>
<feature type="domain" description="Chromo" evidence="3">
    <location>
        <begin position="36"/>
        <end position="87"/>
    </location>
</feature>
<feature type="non-terminal residue" evidence="5">
    <location>
        <position position="1"/>
    </location>
</feature>
<evidence type="ECO:0008006" key="7">
    <source>
        <dbReference type="Google" id="ProtNLM"/>
    </source>
</evidence>
<protein>
    <recommendedName>
        <fullName evidence="7">Chromo domain-containing protein</fullName>
    </recommendedName>
</protein>
<feature type="domain" description="C2H2-type" evidence="4">
    <location>
        <begin position="193"/>
        <end position="221"/>
    </location>
</feature>
<feature type="compositionally biased region" description="Polar residues" evidence="2">
    <location>
        <begin position="217"/>
        <end position="226"/>
    </location>
</feature>
<evidence type="ECO:0000256" key="2">
    <source>
        <dbReference type="SAM" id="MobiDB-lite"/>
    </source>
</evidence>
<sequence>QFPLIVPDIKVYSVIDVSDIEVNETEPVAGADEENFLVHSIYGISISKSDNSVRYCVNWFGYSSELDTWEPYQNLDRMPAKVEKLNKLLFAHCQKLYFAGNASKSEEFWFRRFQKQFMESYTKSEDCQAEIALIKDGRNQGYNNDAGTAANNLAKGKRSDRRKRGSQMVSASVRTKGKVENNINNKVKYLKRFNCSACSKNFVYSSSLKRHIKCSHTNVSTPNSPDELSEKMDHISTNKSSSTGSISTLQCSTEFVESASIDGVGCNACRRMFRDAFTLNDHLGKCLSFRRSMCNTHRNSGTQTRNYVSCDAETQTGDFECIAEKQK</sequence>
<evidence type="ECO:0000256" key="1">
    <source>
        <dbReference type="PROSITE-ProRule" id="PRU00042"/>
    </source>
</evidence>
<dbReference type="Proteomes" id="UP000708208">
    <property type="component" value="Unassembled WGS sequence"/>
</dbReference>
<keyword evidence="1" id="KW-0863">Zinc-finger</keyword>
<dbReference type="InterPro" id="IPR000953">
    <property type="entry name" value="Chromo/chromo_shadow_dom"/>
</dbReference>
<dbReference type="GO" id="GO:0008270">
    <property type="term" value="F:zinc ion binding"/>
    <property type="evidence" value="ECO:0007669"/>
    <property type="project" value="UniProtKB-KW"/>
</dbReference>
<dbReference type="InterPro" id="IPR013087">
    <property type="entry name" value="Znf_C2H2_type"/>
</dbReference>
<dbReference type="Pfam" id="PF00385">
    <property type="entry name" value="Chromo"/>
    <property type="match status" value="1"/>
</dbReference>
<evidence type="ECO:0000259" key="3">
    <source>
        <dbReference type="PROSITE" id="PS50013"/>
    </source>
</evidence>
<feature type="region of interest" description="Disordered" evidence="2">
    <location>
        <begin position="217"/>
        <end position="241"/>
    </location>
</feature>
<dbReference type="EMBL" id="CAJVCH010267076">
    <property type="protein sequence ID" value="CAG7734330.1"/>
    <property type="molecule type" value="Genomic_DNA"/>
</dbReference>
<feature type="compositionally biased region" description="Basic residues" evidence="2">
    <location>
        <begin position="155"/>
        <end position="165"/>
    </location>
</feature>
<evidence type="ECO:0000313" key="5">
    <source>
        <dbReference type="EMBL" id="CAG7734330.1"/>
    </source>
</evidence>
<comment type="caution">
    <text evidence="5">The sequence shown here is derived from an EMBL/GenBank/DDBJ whole genome shotgun (WGS) entry which is preliminary data.</text>
</comment>
<keyword evidence="1" id="KW-0479">Metal-binding</keyword>
<keyword evidence="6" id="KW-1185">Reference proteome</keyword>
<dbReference type="PROSITE" id="PS50157">
    <property type="entry name" value="ZINC_FINGER_C2H2_2"/>
    <property type="match status" value="1"/>
</dbReference>
<reference evidence="5" key="1">
    <citation type="submission" date="2021-06" db="EMBL/GenBank/DDBJ databases">
        <authorList>
            <person name="Hodson N. C."/>
            <person name="Mongue J. A."/>
            <person name="Jaron S. K."/>
        </authorList>
    </citation>
    <scope>NUCLEOTIDE SEQUENCE</scope>
</reference>
<accession>A0A8J2P755</accession>
<feature type="region of interest" description="Disordered" evidence="2">
    <location>
        <begin position="144"/>
        <end position="173"/>
    </location>
</feature>
<gene>
    <name evidence="5" type="ORF">AFUS01_LOCUS22726</name>
</gene>
<dbReference type="PROSITE" id="PS50013">
    <property type="entry name" value="CHROMO_2"/>
    <property type="match status" value="1"/>
</dbReference>
<keyword evidence="1" id="KW-0862">Zinc</keyword>